<dbReference type="Pfam" id="PF19556">
    <property type="entry name" value="PRTRC_E"/>
    <property type="match status" value="1"/>
</dbReference>
<dbReference type="EMBL" id="JACJJG010000035">
    <property type="protein sequence ID" value="MBM6673758.1"/>
    <property type="molecule type" value="Genomic_DNA"/>
</dbReference>
<organism evidence="3 4">
    <name type="scientific">Marseilla massiliensis</name>
    <dbReference type="NCBI Taxonomy" id="1841864"/>
    <lineage>
        <taxon>Bacteria</taxon>
        <taxon>Pseudomonadati</taxon>
        <taxon>Bacteroidota</taxon>
        <taxon>Bacteroidia</taxon>
        <taxon>Bacteroidales</taxon>
        <taxon>Prevotellaceae</taxon>
        <taxon>Marseilla</taxon>
    </lineage>
</organism>
<proteinExistence type="predicted"/>
<reference evidence="3" key="1">
    <citation type="submission" date="2020-08" db="EMBL/GenBank/DDBJ databases">
        <authorList>
            <person name="Cejkova D."/>
            <person name="Kubasova T."/>
            <person name="Jahodarova E."/>
            <person name="Rychlik I."/>
        </authorList>
    </citation>
    <scope>NUCLEOTIDE SEQUENCE</scope>
    <source>
        <strain evidence="3">An824</strain>
    </source>
</reference>
<evidence type="ECO:0000313" key="3">
    <source>
        <dbReference type="EMBL" id="MBM6673758.1"/>
    </source>
</evidence>
<feature type="domain" description="ParB-related ThiF-related cassette protein E" evidence="2">
    <location>
        <begin position="2"/>
        <end position="174"/>
    </location>
</feature>
<dbReference type="NCBIfam" id="TIGR03741">
    <property type="entry name" value="PRTRC_E"/>
    <property type="match status" value="1"/>
</dbReference>
<evidence type="ECO:0000313" key="4">
    <source>
        <dbReference type="Proteomes" id="UP000706891"/>
    </source>
</evidence>
<protein>
    <submittedName>
        <fullName evidence="3">PRTRC system protein E</fullName>
    </submittedName>
</protein>
<accession>A0A938WT55</accession>
<feature type="region of interest" description="Disordered" evidence="1">
    <location>
        <begin position="87"/>
        <end position="114"/>
    </location>
</feature>
<name>A0A938WT55_9BACT</name>
<feature type="region of interest" description="Disordered" evidence="1">
    <location>
        <begin position="215"/>
        <end position="266"/>
    </location>
</feature>
<evidence type="ECO:0000259" key="2">
    <source>
        <dbReference type="Pfam" id="PF19556"/>
    </source>
</evidence>
<gene>
    <name evidence="3" type="ORF">H6A34_07695</name>
</gene>
<keyword evidence="4" id="KW-1185">Reference proteome</keyword>
<feature type="compositionally biased region" description="Basic and acidic residues" evidence="1">
    <location>
        <begin position="98"/>
        <end position="114"/>
    </location>
</feature>
<evidence type="ECO:0000256" key="1">
    <source>
        <dbReference type="SAM" id="MobiDB-lite"/>
    </source>
</evidence>
<feature type="compositionally biased region" description="Low complexity" evidence="1">
    <location>
        <begin position="235"/>
        <end position="247"/>
    </location>
</feature>
<dbReference type="InterPro" id="IPR022273">
    <property type="entry name" value="PRTRC_protein-E"/>
</dbReference>
<comment type="caution">
    <text evidence="3">The sequence shown here is derived from an EMBL/GenBank/DDBJ whole genome shotgun (WGS) entry which is preliminary data.</text>
</comment>
<sequence>MFFQTIYGLLADSTEVGINIKRVNDKLTVAVMPRHKKLKDGASGGFIPLVASGTPEELDCGFANIMVAPVAKAVGIMTNLKEFERQAEKAAAKGKPKAAAEKETKEAKETKEKNDRLDKLMKRIDESVTARRFADAMALLKHALTIAPAEKQDAVKAKMQEVRRKSEEGSLFAGQPPTAFQPIVQTQPQQTVQTAAPTPTAGRQHIQPRPVMPAATQPVQTGTMQQRPVQPAPQQPAYATAQQDAAQYGNPQGYGADKDEEYDMDAFREDPYAEYVDFPQECRMRDEAQVEMSFT</sequence>
<dbReference type="Proteomes" id="UP000706891">
    <property type="component" value="Unassembled WGS sequence"/>
</dbReference>
<dbReference type="AlphaFoldDB" id="A0A938WT55"/>
<reference evidence="3" key="2">
    <citation type="journal article" date="2021" name="Sci. Rep.">
        <title>The distribution of antibiotic resistance genes in chicken gut microbiota commensals.</title>
        <authorList>
            <person name="Juricova H."/>
            <person name="Matiasovicova J."/>
            <person name="Kubasova T."/>
            <person name="Cejkova D."/>
            <person name="Rychlik I."/>
        </authorList>
    </citation>
    <scope>NUCLEOTIDE SEQUENCE</scope>
    <source>
        <strain evidence="3">An824</strain>
    </source>
</reference>
<dbReference type="RefSeq" id="WP_205104638.1">
    <property type="nucleotide sequence ID" value="NZ_JACJJG010000035.1"/>
</dbReference>